<keyword evidence="3" id="KW-0808">Transferase</keyword>
<dbReference type="Pfam" id="PF01596">
    <property type="entry name" value="Methyltransf_3"/>
    <property type="match status" value="1"/>
</dbReference>
<accession>A0AAD6D1F9</accession>
<evidence type="ECO:0000313" key="7">
    <source>
        <dbReference type="EMBL" id="KAJ5547112.1"/>
    </source>
</evidence>
<evidence type="ECO:0000256" key="1">
    <source>
        <dbReference type="ARBA" id="ARBA00012880"/>
    </source>
</evidence>
<dbReference type="GO" id="GO:0032259">
    <property type="term" value="P:methylation"/>
    <property type="evidence" value="ECO:0007669"/>
    <property type="project" value="UniProtKB-KW"/>
</dbReference>
<organism evidence="7 8">
    <name type="scientific">Penicillium frequentans</name>
    <dbReference type="NCBI Taxonomy" id="3151616"/>
    <lineage>
        <taxon>Eukaryota</taxon>
        <taxon>Fungi</taxon>
        <taxon>Dikarya</taxon>
        <taxon>Ascomycota</taxon>
        <taxon>Pezizomycotina</taxon>
        <taxon>Eurotiomycetes</taxon>
        <taxon>Eurotiomycetidae</taxon>
        <taxon>Eurotiales</taxon>
        <taxon>Aspergillaceae</taxon>
        <taxon>Penicillium</taxon>
    </lineage>
</organism>
<dbReference type="Proteomes" id="UP001220324">
    <property type="component" value="Unassembled WGS sequence"/>
</dbReference>
<dbReference type="PROSITE" id="PS51682">
    <property type="entry name" value="SAM_OMT_I"/>
    <property type="match status" value="1"/>
</dbReference>
<proteinExistence type="inferred from homology"/>
<dbReference type="SUPFAM" id="SSF53335">
    <property type="entry name" value="S-adenosyl-L-methionine-dependent methyltransferases"/>
    <property type="match status" value="1"/>
</dbReference>
<dbReference type="InterPro" id="IPR002935">
    <property type="entry name" value="SAM_O-MeTrfase"/>
</dbReference>
<dbReference type="InterPro" id="IPR029063">
    <property type="entry name" value="SAM-dependent_MTases_sf"/>
</dbReference>
<evidence type="ECO:0000256" key="6">
    <source>
        <dbReference type="ARBA" id="ARBA00023453"/>
    </source>
</evidence>
<dbReference type="GO" id="GO:0006584">
    <property type="term" value="P:catecholamine metabolic process"/>
    <property type="evidence" value="ECO:0007669"/>
    <property type="project" value="UniProtKB-KW"/>
</dbReference>
<dbReference type="EC" id="2.1.1.6" evidence="1"/>
<dbReference type="AlphaFoldDB" id="A0AAD6D1F9"/>
<evidence type="ECO:0000313" key="8">
    <source>
        <dbReference type="Proteomes" id="UP001220324"/>
    </source>
</evidence>
<keyword evidence="2" id="KW-0489">Methyltransferase</keyword>
<dbReference type="EMBL" id="JAQIZZ010000003">
    <property type="protein sequence ID" value="KAJ5547112.1"/>
    <property type="molecule type" value="Genomic_DNA"/>
</dbReference>
<evidence type="ECO:0000256" key="4">
    <source>
        <dbReference type="ARBA" id="ARBA00022691"/>
    </source>
</evidence>
<dbReference type="PANTHER" id="PTHR43836:SF2">
    <property type="entry name" value="CATECHOL O-METHYLTRANSFERASE 1-RELATED"/>
    <property type="match status" value="1"/>
</dbReference>
<evidence type="ECO:0000256" key="5">
    <source>
        <dbReference type="ARBA" id="ARBA00022939"/>
    </source>
</evidence>
<dbReference type="PANTHER" id="PTHR43836">
    <property type="entry name" value="CATECHOL O-METHYLTRANSFERASE 1-RELATED"/>
    <property type="match status" value="1"/>
</dbReference>
<protein>
    <recommendedName>
        <fullName evidence="1">catechol O-methyltransferase</fullName>
        <ecNumber evidence="1">2.1.1.6</ecNumber>
    </recommendedName>
</protein>
<keyword evidence="8" id="KW-1185">Reference proteome</keyword>
<dbReference type="Gene3D" id="3.40.50.150">
    <property type="entry name" value="Vaccinia Virus protein VP39"/>
    <property type="match status" value="1"/>
</dbReference>
<evidence type="ECO:0000256" key="2">
    <source>
        <dbReference type="ARBA" id="ARBA00022603"/>
    </source>
</evidence>
<name>A0AAD6D1F9_9EURO</name>
<sequence length="277" mass="30927">MGSTEPRPRVEAGREPDLLTYIWALPNFHELANNPSKVLDAIDKFNTEEKRLINIGPRKGVVIDKIIQERKPSIMVEMGGYVGYSAIRFGDALRRAGGKKYYSLEINPINASVAKMLIELAGLQDIITVIVAPSHEALAQLVQDGSIEQIEILFLDHWKDRYLYDLWFVERLGLLNEESVIVADNISPEAGRGIAYVDWLKATKAEKEETLKAYEFSDDFEGLDLANLIKKKGIKDVGVDLANVEGVPSYVYETEIHPFQGHSGRTDGVAITKVLSI</sequence>
<comment type="similarity">
    <text evidence="6">Belongs to the class I-like SAM-binding methyltransferase superfamily. Cation-dependent O-methyltransferase family.</text>
</comment>
<keyword evidence="5" id="KW-0128">Catecholamine metabolism</keyword>
<reference evidence="7 8" key="1">
    <citation type="journal article" date="2023" name="IMA Fungus">
        <title>Comparative genomic study of the Penicillium genus elucidates a diverse pangenome and 15 lateral gene transfer events.</title>
        <authorList>
            <person name="Petersen C."/>
            <person name="Sorensen T."/>
            <person name="Nielsen M.R."/>
            <person name="Sondergaard T.E."/>
            <person name="Sorensen J.L."/>
            <person name="Fitzpatrick D.A."/>
            <person name="Frisvad J.C."/>
            <person name="Nielsen K.L."/>
        </authorList>
    </citation>
    <scope>NUCLEOTIDE SEQUENCE [LARGE SCALE GENOMIC DNA]</scope>
    <source>
        <strain evidence="7 8">IBT 35679</strain>
    </source>
</reference>
<dbReference type="GO" id="GO:0008171">
    <property type="term" value="F:O-methyltransferase activity"/>
    <property type="evidence" value="ECO:0007669"/>
    <property type="project" value="InterPro"/>
</dbReference>
<comment type="caution">
    <text evidence="7">The sequence shown here is derived from an EMBL/GenBank/DDBJ whole genome shotgun (WGS) entry which is preliminary data.</text>
</comment>
<keyword evidence="4" id="KW-0949">S-adenosyl-L-methionine</keyword>
<gene>
    <name evidence="7" type="ORF">N7494_004697</name>
</gene>
<evidence type="ECO:0000256" key="3">
    <source>
        <dbReference type="ARBA" id="ARBA00022679"/>
    </source>
</evidence>